<feature type="non-terminal residue" evidence="1">
    <location>
        <position position="171"/>
    </location>
</feature>
<gene>
    <name evidence="1" type="ORF">METZ01_LOCUS340884</name>
</gene>
<protein>
    <recommendedName>
        <fullName evidence="2">ATPase AAA-type core domain-containing protein</fullName>
    </recommendedName>
</protein>
<accession>A0A382QT01</accession>
<dbReference type="Gene3D" id="3.40.50.300">
    <property type="entry name" value="P-loop containing nucleotide triphosphate hydrolases"/>
    <property type="match status" value="1"/>
</dbReference>
<evidence type="ECO:0000313" key="1">
    <source>
        <dbReference type="EMBL" id="SVC88030.1"/>
    </source>
</evidence>
<dbReference type="InterPro" id="IPR027417">
    <property type="entry name" value="P-loop_NTPase"/>
</dbReference>
<sequence length="171" mass="19542">MNKQIYVLEGSYRNRKVENTTFKLVKPYQPYPHKEGGFITVKINDLTQYPGATKDHIRISLNNENQLRDKPPESRKEETDAEVVERMRKRFEILDSMTKATKKGDIRAMIVSGPPGVGKSYGVEKVLERYGVISTLGDSKKKYEVVKGAMSAIGLYVKLYNFQEKDCVVVF</sequence>
<feature type="non-terminal residue" evidence="1">
    <location>
        <position position="1"/>
    </location>
</feature>
<evidence type="ECO:0008006" key="2">
    <source>
        <dbReference type="Google" id="ProtNLM"/>
    </source>
</evidence>
<name>A0A382QT01_9ZZZZ</name>
<dbReference type="AlphaFoldDB" id="A0A382QT01"/>
<reference evidence="1" key="1">
    <citation type="submission" date="2018-05" db="EMBL/GenBank/DDBJ databases">
        <authorList>
            <person name="Lanie J.A."/>
            <person name="Ng W.-L."/>
            <person name="Kazmierczak K.M."/>
            <person name="Andrzejewski T.M."/>
            <person name="Davidsen T.M."/>
            <person name="Wayne K.J."/>
            <person name="Tettelin H."/>
            <person name="Glass J.I."/>
            <person name="Rusch D."/>
            <person name="Podicherti R."/>
            <person name="Tsui H.-C.T."/>
            <person name="Winkler M.E."/>
        </authorList>
    </citation>
    <scope>NUCLEOTIDE SEQUENCE</scope>
</reference>
<dbReference type="SUPFAM" id="SSF52540">
    <property type="entry name" value="P-loop containing nucleoside triphosphate hydrolases"/>
    <property type="match status" value="1"/>
</dbReference>
<organism evidence="1">
    <name type="scientific">marine metagenome</name>
    <dbReference type="NCBI Taxonomy" id="408172"/>
    <lineage>
        <taxon>unclassified sequences</taxon>
        <taxon>metagenomes</taxon>
        <taxon>ecological metagenomes</taxon>
    </lineage>
</organism>
<dbReference type="EMBL" id="UINC01116349">
    <property type="protein sequence ID" value="SVC88030.1"/>
    <property type="molecule type" value="Genomic_DNA"/>
</dbReference>
<proteinExistence type="predicted"/>